<evidence type="ECO:0000256" key="1">
    <source>
        <dbReference type="RuleBase" id="RU000363"/>
    </source>
</evidence>
<dbReference type="Pfam" id="PF00106">
    <property type="entry name" value="adh_short"/>
    <property type="match status" value="1"/>
</dbReference>
<dbReference type="SUPFAM" id="SSF51735">
    <property type="entry name" value="NAD(P)-binding Rossmann-fold domains"/>
    <property type="match status" value="1"/>
</dbReference>
<organism evidence="3 4">
    <name type="scientific">Phrynocephalus forsythii</name>
    <dbReference type="NCBI Taxonomy" id="171643"/>
    <lineage>
        <taxon>Eukaryota</taxon>
        <taxon>Metazoa</taxon>
        <taxon>Chordata</taxon>
        <taxon>Craniata</taxon>
        <taxon>Vertebrata</taxon>
        <taxon>Euteleostomi</taxon>
        <taxon>Lepidosauria</taxon>
        <taxon>Squamata</taxon>
        <taxon>Bifurcata</taxon>
        <taxon>Unidentata</taxon>
        <taxon>Episquamata</taxon>
        <taxon>Toxicofera</taxon>
        <taxon>Iguania</taxon>
        <taxon>Acrodonta</taxon>
        <taxon>Agamidae</taxon>
        <taxon>Agaminae</taxon>
        <taxon>Phrynocephalus</taxon>
    </lineage>
</organism>
<dbReference type="InterPro" id="IPR002347">
    <property type="entry name" value="SDR_fam"/>
</dbReference>
<accession>A0A9Q1AUR8</accession>
<dbReference type="Gene3D" id="3.40.50.720">
    <property type="entry name" value="NAD(P)-binding Rossmann-like Domain"/>
    <property type="match status" value="1"/>
</dbReference>
<dbReference type="PANTHER" id="PTHR43544:SF38">
    <property type="entry name" value="C-FACTOR-RELATED"/>
    <property type="match status" value="1"/>
</dbReference>
<dbReference type="AlphaFoldDB" id="A0A9Q1AUR8"/>
<dbReference type="Proteomes" id="UP001142489">
    <property type="component" value="Unassembled WGS sequence"/>
</dbReference>
<feature type="region of interest" description="Disordered" evidence="2">
    <location>
        <begin position="43"/>
        <end position="69"/>
    </location>
</feature>
<comment type="similarity">
    <text evidence="1">Belongs to the short-chain dehydrogenases/reductases (SDR) family.</text>
</comment>
<dbReference type="GO" id="GO:0005737">
    <property type="term" value="C:cytoplasm"/>
    <property type="evidence" value="ECO:0007669"/>
    <property type="project" value="TreeGrafter"/>
</dbReference>
<dbReference type="GO" id="GO:0016491">
    <property type="term" value="F:oxidoreductase activity"/>
    <property type="evidence" value="ECO:0007669"/>
    <property type="project" value="TreeGrafter"/>
</dbReference>
<dbReference type="PRINTS" id="PR00080">
    <property type="entry name" value="SDRFAMILY"/>
</dbReference>
<keyword evidence="4" id="KW-1185">Reference proteome</keyword>
<proteinExistence type="inferred from homology"/>
<dbReference type="EMBL" id="JAPFRF010000013">
    <property type="protein sequence ID" value="KAJ7312058.1"/>
    <property type="molecule type" value="Genomic_DNA"/>
</dbReference>
<comment type="caution">
    <text evidence="3">The sequence shown here is derived from an EMBL/GenBank/DDBJ whole genome shotgun (WGS) entry which is preliminary data.</text>
</comment>
<dbReference type="PRINTS" id="PR00081">
    <property type="entry name" value="GDHRDH"/>
</dbReference>
<evidence type="ECO:0000313" key="4">
    <source>
        <dbReference type="Proteomes" id="UP001142489"/>
    </source>
</evidence>
<dbReference type="InterPro" id="IPR051468">
    <property type="entry name" value="Fungal_SecMetab_SDRs"/>
</dbReference>
<sequence>MEDFRVRSVLVTGADRGIGLGLVQQFMNLPHPPGLIFATCRHPDGTKGQGRAPPGAHFTPSSSLGPDVTDTESIRGAAQKVREHLKGRGLNLLINNAGIACDTTLDSETAETMRAVYDTNTVGPMRVSQAFFPLLQTAALWSSCPRMSCIKAAIINLSSCFGSLSTLEEWQRKQVVGYRCSKAALNMLTRCQARGYGCWGILCISLHPGGVKTGLDAEEEVLSVASSTQAILQVLARLSTSDNGCFLDWRGQVVPW</sequence>
<name>A0A9Q1AUR8_9SAUR</name>
<protein>
    <recommendedName>
        <fullName evidence="5">C-factor-like</fullName>
    </recommendedName>
</protein>
<dbReference type="PANTHER" id="PTHR43544">
    <property type="entry name" value="SHORT-CHAIN DEHYDROGENASE/REDUCTASE"/>
    <property type="match status" value="1"/>
</dbReference>
<dbReference type="OrthoDB" id="7289984at2759"/>
<evidence type="ECO:0000313" key="3">
    <source>
        <dbReference type="EMBL" id="KAJ7312058.1"/>
    </source>
</evidence>
<evidence type="ECO:0008006" key="5">
    <source>
        <dbReference type="Google" id="ProtNLM"/>
    </source>
</evidence>
<dbReference type="CDD" id="cd05325">
    <property type="entry name" value="carb_red_sniffer_like_SDR_c"/>
    <property type="match status" value="1"/>
</dbReference>
<reference evidence="3" key="1">
    <citation type="journal article" date="2023" name="DNA Res.">
        <title>Chromosome-level genome assembly of Phrynocephalus forsythii using third-generation DNA sequencing and Hi-C analysis.</title>
        <authorList>
            <person name="Qi Y."/>
            <person name="Zhao W."/>
            <person name="Zhao Y."/>
            <person name="Niu C."/>
            <person name="Cao S."/>
            <person name="Zhang Y."/>
        </authorList>
    </citation>
    <scope>NUCLEOTIDE SEQUENCE</scope>
    <source>
        <tissue evidence="3">Muscle</tissue>
    </source>
</reference>
<dbReference type="InterPro" id="IPR036291">
    <property type="entry name" value="NAD(P)-bd_dom_sf"/>
</dbReference>
<evidence type="ECO:0000256" key="2">
    <source>
        <dbReference type="SAM" id="MobiDB-lite"/>
    </source>
</evidence>
<gene>
    <name evidence="3" type="ORF">JRQ81_006392</name>
</gene>